<dbReference type="PROSITE" id="PS51975">
    <property type="entry name" value="RNASE_H_2"/>
    <property type="match status" value="1"/>
</dbReference>
<evidence type="ECO:0000256" key="3">
    <source>
        <dbReference type="ARBA" id="ARBA00004496"/>
    </source>
</evidence>
<keyword evidence="9 10" id="KW-0378">Hydrolase</keyword>
<dbReference type="CDD" id="cd06590">
    <property type="entry name" value="RNase_HII_bacteria_HIII_like"/>
    <property type="match status" value="1"/>
</dbReference>
<feature type="binding site" evidence="10">
    <location>
        <position position="12"/>
    </location>
    <ligand>
        <name>a divalent metal cation</name>
        <dbReference type="ChEBI" id="CHEBI:60240"/>
    </ligand>
</feature>
<protein>
    <recommendedName>
        <fullName evidence="11">Ribonuclease</fullName>
        <ecNumber evidence="11">3.1.26.4</ecNumber>
    </recommendedName>
</protein>
<proteinExistence type="inferred from homology"/>
<evidence type="ECO:0000313" key="13">
    <source>
        <dbReference type="EMBL" id="TPR54377.1"/>
    </source>
</evidence>
<comment type="subcellular location">
    <subcellularLocation>
        <location evidence="3">Cytoplasm</location>
    </subcellularLocation>
</comment>
<dbReference type="InterPro" id="IPR012337">
    <property type="entry name" value="RNaseH-like_sf"/>
</dbReference>
<feature type="domain" description="RNase H type-2" evidence="12">
    <location>
        <begin position="6"/>
        <end position="229"/>
    </location>
</feature>
<feature type="binding site" evidence="10">
    <location>
        <position position="115"/>
    </location>
    <ligand>
        <name>a divalent metal cation</name>
        <dbReference type="ChEBI" id="CHEBI:60240"/>
    </ligand>
</feature>
<evidence type="ECO:0000256" key="2">
    <source>
        <dbReference type="ARBA" id="ARBA00004065"/>
    </source>
</evidence>
<gene>
    <name evidence="13" type="ORF">FJR74_00980</name>
</gene>
<reference evidence="13" key="1">
    <citation type="submission" date="2019-06" db="EMBL/GenBank/DDBJ databases">
        <title>Mycoplasma neophronis type strain whole genome sequence.</title>
        <authorList>
            <person name="Spergser J."/>
        </authorList>
    </citation>
    <scope>NUCLEOTIDE SEQUENCE [LARGE SCALE GENOMIC DNA]</scope>
    <source>
        <strain evidence="13">DSM 24097</strain>
    </source>
</reference>
<keyword evidence="5" id="KW-0963">Cytoplasm</keyword>
<evidence type="ECO:0000256" key="4">
    <source>
        <dbReference type="ARBA" id="ARBA00008378"/>
    </source>
</evidence>
<evidence type="ECO:0000313" key="14">
    <source>
        <dbReference type="Proteomes" id="UP000316851"/>
    </source>
</evidence>
<evidence type="ECO:0000259" key="12">
    <source>
        <dbReference type="PROSITE" id="PS51975"/>
    </source>
</evidence>
<evidence type="ECO:0000256" key="5">
    <source>
        <dbReference type="ARBA" id="ARBA00022490"/>
    </source>
</evidence>
<organism evidence="13 14">
    <name type="scientific">Metamycoplasma neophronis</name>
    <dbReference type="NCBI Taxonomy" id="872983"/>
    <lineage>
        <taxon>Bacteria</taxon>
        <taxon>Bacillati</taxon>
        <taxon>Mycoplasmatota</taxon>
        <taxon>Mycoplasmoidales</taxon>
        <taxon>Metamycoplasmataceae</taxon>
        <taxon>Metamycoplasma</taxon>
    </lineage>
</organism>
<evidence type="ECO:0000256" key="10">
    <source>
        <dbReference type="PROSITE-ProRule" id="PRU01319"/>
    </source>
</evidence>
<dbReference type="EC" id="3.1.26.4" evidence="11"/>
<comment type="function">
    <text evidence="2 11">Endonuclease that specifically degrades the RNA of RNA-DNA hybrids.</text>
</comment>
<evidence type="ECO:0000256" key="9">
    <source>
        <dbReference type="ARBA" id="ARBA00022801"/>
    </source>
</evidence>
<evidence type="ECO:0000256" key="7">
    <source>
        <dbReference type="ARBA" id="ARBA00022723"/>
    </source>
</evidence>
<dbReference type="Proteomes" id="UP000316851">
    <property type="component" value="Unassembled WGS sequence"/>
</dbReference>
<keyword evidence="8 10" id="KW-0255">Endonuclease</keyword>
<dbReference type="InterPro" id="IPR024567">
    <property type="entry name" value="RNase_HII/HIII_dom"/>
</dbReference>
<dbReference type="SUPFAM" id="SSF53098">
    <property type="entry name" value="Ribonuclease H-like"/>
    <property type="match status" value="1"/>
</dbReference>
<dbReference type="EMBL" id="VHHP01000002">
    <property type="protein sequence ID" value="TPR54377.1"/>
    <property type="molecule type" value="Genomic_DNA"/>
</dbReference>
<dbReference type="PANTHER" id="PTHR10954">
    <property type="entry name" value="RIBONUCLEASE H2 SUBUNIT A"/>
    <property type="match status" value="1"/>
</dbReference>
<evidence type="ECO:0000256" key="8">
    <source>
        <dbReference type="ARBA" id="ARBA00022759"/>
    </source>
</evidence>
<dbReference type="Pfam" id="PF01351">
    <property type="entry name" value="RNase_HII"/>
    <property type="match status" value="1"/>
</dbReference>
<dbReference type="Gene3D" id="3.30.420.10">
    <property type="entry name" value="Ribonuclease H-like superfamily/Ribonuclease H"/>
    <property type="match status" value="1"/>
</dbReference>
<comment type="caution">
    <text evidence="13">The sequence shown here is derived from an EMBL/GenBank/DDBJ whole genome shotgun (WGS) entry which is preliminary data.</text>
</comment>
<dbReference type="PANTHER" id="PTHR10954:SF23">
    <property type="entry name" value="RIBONUCLEASE"/>
    <property type="match status" value="1"/>
</dbReference>
<name>A0ABY2Z0Z9_9BACT</name>
<accession>A0ABY2Z0Z9</accession>
<comment type="similarity">
    <text evidence="4">Belongs to the RNase HII family. RnhC subfamily.</text>
</comment>
<keyword evidence="6 10" id="KW-0540">Nuclease</keyword>
<keyword evidence="7 10" id="KW-0479">Metal-binding</keyword>
<keyword evidence="14" id="KW-1185">Reference proteome</keyword>
<comment type="cofactor">
    <cofactor evidence="10">
        <name>Mn(2+)</name>
        <dbReference type="ChEBI" id="CHEBI:29035"/>
    </cofactor>
    <cofactor evidence="10">
        <name>Mg(2+)</name>
        <dbReference type="ChEBI" id="CHEBI:18420"/>
    </cofactor>
    <text evidence="10">Manganese or magnesium. Binds 1 divalent metal ion per monomer in the absence of substrate. May bind a second metal ion after substrate binding.</text>
</comment>
<sequence length="230" mass="26346">MDIDYDKIIGVDETGVGDYFCPIVSVACFIPEQNINKIKSLGVKDSKKLTDKKILAIAEELENLVLYRKTILSQKGYNNLINAKINNNEIKTLIHMNSINQLIKYLGISIDVIIDQYTNSYQTFEKHFIKLKTINWLNFEVPLTNFHLETKAEDKSLAVACASIIARKLLLEHMEYQNHKFDFNFKLGAGKEVDILAAQFLEKYGYEVLCDAAKISFKTTQKALEIIRNK</sequence>
<dbReference type="InterPro" id="IPR001352">
    <property type="entry name" value="RNase_HII/HIII"/>
</dbReference>
<feature type="binding site" evidence="10">
    <location>
        <position position="13"/>
    </location>
    <ligand>
        <name>a divalent metal cation</name>
        <dbReference type="ChEBI" id="CHEBI:60240"/>
    </ligand>
</feature>
<evidence type="ECO:0000256" key="6">
    <source>
        <dbReference type="ARBA" id="ARBA00022722"/>
    </source>
</evidence>
<evidence type="ECO:0000256" key="11">
    <source>
        <dbReference type="RuleBase" id="RU003515"/>
    </source>
</evidence>
<evidence type="ECO:0000256" key="1">
    <source>
        <dbReference type="ARBA" id="ARBA00000077"/>
    </source>
</evidence>
<comment type="catalytic activity">
    <reaction evidence="1 10 11">
        <text>Endonucleolytic cleavage to 5'-phosphomonoester.</text>
        <dbReference type="EC" id="3.1.26.4"/>
    </reaction>
</comment>
<dbReference type="InterPro" id="IPR036397">
    <property type="entry name" value="RNaseH_sf"/>
</dbReference>